<dbReference type="Proteomes" id="UP000239757">
    <property type="component" value="Unassembled WGS sequence"/>
</dbReference>
<evidence type="ECO:0000256" key="1">
    <source>
        <dbReference type="SAM" id="MobiDB-lite"/>
    </source>
</evidence>
<organism evidence="2 3">
    <name type="scientific">Gossypium barbadense</name>
    <name type="common">Sea Island cotton</name>
    <name type="synonym">Hibiscus barbadensis</name>
    <dbReference type="NCBI Taxonomy" id="3634"/>
    <lineage>
        <taxon>Eukaryota</taxon>
        <taxon>Viridiplantae</taxon>
        <taxon>Streptophyta</taxon>
        <taxon>Embryophyta</taxon>
        <taxon>Tracheophyta</taxon>
        <taxon>Spermatophyta</taxon>
        <taxon>Magnoliopsida</taxon>
        <taxon>eudicotyledons</taxon>
        <taxon>Gunneridae</taxon>
        <taxon>Pentapetalae</taxon>
        <taxon>rosids</taxon>
        <taxon>malvids</taxon>
        <taxon>Malvales</taxon>
        <taxon>Malvaceae</taxon>
        <taxon>Malvoideae</taxon>
        <taxon>Gossypium</taxon>
    </lineage>
</organism>
<protein>
    <submittedName>
        <fullName evidence="2">Uncharacterized protein</fullName>
    </submittedName>
</protein>
<feature type="region of interest" description="Disordered" evidence="1">
    <location>
        <begin position="72"/>
        <end position="104"/>
    </location>
</feature>
<name>A0A2P5XQB6_GOSBA</name>
<gene>
    <name evidence="2" type="ORF">GOBAR_AA15109</name>
</gene>
<dbReference type="AlphaFoldDB" id="A0A2P5XQB6"/>
<dbReference type="EMBL" id="KZ664442">
    <property type="protein sequence ID" value="PPS05537.1"/>
    <property type="molecule type" value="Genomic_DNA"/>
</dbReference>
<evidence type="ECO:0000313" key="2">
    <source>
        <dbReference type="EMBL" id="PPS05537.1"/>
    </source>
</evidence>
<sequence length="228" mass="24390">MIRDGVQFYLGLNLVWAVAKHPKIRYCTGLVLYTARNSQRPARHGTSMPSQLPHPSFSFTCLRPMHCGAPGGAETLTEVPTRPDNPEPASQGASRALPAGPSLRGGGRLHLSTAIVTAHGTPRPPPPPERVSWGMGVWSARRGMLIAPRCPLFHLPSPFETPRIAAVAHRSAPAHAPWPAVSRYSGLGGVRQCRSRLTPAAPPPSDIIAWTSLAECSSSTRPSRSGMP</sequence>
<reference evidence="2 3" key="1">
    <citation type="submission" date="2015-01" db="EMBL/GenBank/DDBJ databases">
        <title>Genome of allotetraploid Gossypium barbadense reveals genomic plasticity and fiber elongation in cotton evolution.</title>
        <authorList>
            <person name="Chen X."/>
            <person name="Liu X."/>
            <person name="Zhao B."/>
            <person name="Zheng H."/>
            <person name="Hu Y."/>
            <person name="Lu G."/>
            <person name="Yang C."/>
            <person name="Chen J."/>
            <person name="Shan C."/>
            <person name="Zhang L."/>
            <person name="Zhou Y."/>
            <person name="Wang L."/>
            <person name="Guo W."/>
            <person name="Bai Y."/>
            <person name="Ruan J."/>
            <person name="Shangguan X."/>
            <person name="Mao Y."/>
            <person name="Jiang J."/>
            <person name="Zhu Y."/>
            <person name="Lei J."/>
            <person name="Kang H."/>
            <person name="Chen S."/>
            <person name="He X."/>
            <person name="Wang R."/>
            <person name="Wang Y."/>
            <person name="Chen J."/>
            <person name="Wang L."/>
            <person name="Yu S."/>
            <person name="Wang B."/>
            <person name="Wei J."/>
            <person name="Song S."/>
            <person name="Lu X."/>
            <person name="Gao Z."/>
            <person name="Gu W."/>
            <person name="Deng X."/>
            <person name="Ma D."/>
            <person name="Wang S."/>
            <person name="Liang W."/>
            <person name="Fang L."/>
            <person name="Cai C."/>
            <person name="Zhu X."/>
            <person name="Zhou B."/>
            <person name="Zhang Y."/>
            <person name="Chen Z."/>
            <person name="Xu S."/>
            <person name="Zhu R."/>
            <person name="Wang S."/>
            <person name="Zhang T."/>
            <person name="Zhao G."/>
        </authorList>
    </citation>
    <scope>NUCLEOTIDE SEQUENCE [LARGE SCALE GENOMIC DNA]</scope>
    <source>
        <strain evidence="3">cv. Xinhai21</strain>
        <tissue evidence="2">Leaf</tissue>
    </source>
</reference>
<evidence type="ECO:0000313" key="3">
    <source>
        <dbReference type="Proteomes" id="UP000239757"/>
    </source>
</evidence>
<proteinExistence type="predicted"/>
<accession>A0A2P5XQB6</accession>